<dbReference type="Pfam" id="PF13302">
    <property type="entry name" value="Acetyltransf_3"/>
    <property type="match status" value="1"/>
</dbReference>
<gene>
    <name evidence="2" type="ORF">J5Y03_01535</name>
</gene>
<dbReference type="GO" id="GO:0005737">
    <property type="term" value="C:cytoplasm"/>
    <property type="evidence" value="ECO:0007669"/>
    <property type="project" value="TreeGrafter"/>
</dbReference>
<organism evidence="2 3">
    <name type="scientific">Gottfriedia endophytica</name>
    <dbReference type="NCBI Taxonomy" id="2820819"/>
    <lineage>
        <taxon>Bacteria</taxon>
        <taxon>Bacillati</taxon>
        <taxon>Bacillota</taxon>
        <taxon>Bacilli</taxon>
        <taxon>Bacillales</taxon>
        <taxon>Bacillaceae</taxon>
        <taxon>Gottfriedia</taxon>
    </lineage>
</organism>
<dbReference type="SUPFAM" id="SSF55729">
    <property type="entry name" value="Acyl-CoA N-acyltransferases (Nat)"/>
    <property type="match status" value="1"/>
</dbReference>
<dbReference type="Proteomes" id="UP000682134">
    <property type="component" value="Unassembled WGS sequence"/>
</dbReference>
<dbReference type="AlphaFoldDB" id="A0A940NLX6"/>
<protein>
    <submittedName>
        <fullName evidence="2">GNAT family N-acetyltransferase</fullName>
    </submittedName>
</protein>
<dbReference type="CDD" id="cd04301">
    <property type="entry name" value="NAT_SF"/>
    <property type="match status" value="1"/>
</dbReference>
<dbReference type="PANTHER" id="PTHR43792">
    <property type="entry name" value="GNAT FAMILY, PUTATIVE (AFU_ORTHOLOGUE AFUA_3G00765)-RELATED-RELATED"/>
    <property type="match status" value="1"/>
</dbReference>
<dbReference type="PROSITE" id="PS51186">
    <property type="entry name" value="GNAT"/>
    <property type="match status" value="1"/>
</dbReference>
<accession>A0A940NLX6</accession>
<dbReference type="PANTHER" id="PTHR43792:SF9">
    <property type="entry name" value="RIBOSOMAL-PROTEIN-ALANINE ACETYLTRANSFERASE"/>
    <property type="match status" value="1"/>
</dbReference>
<sequence length="183" mass="21087">MFPTLETERLILREITATDLNSLFEFLSREDVTRYYGMDALTNSSQVLDLINLFKENFQAQRGFRWGIALKENGKLIGTCGFNVFAPKNNRTEIGYELHPDYWRKGYVKEAISTIITYGFEKLNLNRIGAIVYPENIASISLLTNLGFSKEGILRKYIVQGNTAHDTFVLSILKEEWQMKEDV</sequence>
<reference evidence="2" key="1">
    <citation type="submission" date="2021-04" db="EMBL/GenBank/DDBJ databases">
        <title>Genome seq and assembly of Bacillus sp.</title>
        <authorList>
            <person name="Chhetri G."/>
        </authorList>
    </citation>
    <scope>NUCLEOTIDE SEQUENCE</scope>
    <source>
        <strain evidence="2">RG28</strain>
    </source>
</reference>
<feature type="domain" description="N-acetyltransferase" evidence="1">
    <location>
        <begin position="10"/>
        <end position="175"/>
    </location>
</feature>
<evidence type="ECO:0000313" key="2">
    <source>
        <dbReference type="EMBL" id="MBP0723863.1"/>
    </source>
</evidence>
<evidence type="ECO:0000313" key="3">
    <source>
        <dbReference type="Proteomes" id="UP000682134"/>
    </source>
</evidence>
<dbReference type="GO" id="GO:0008999">
    <property type="term" value="F:protein-N-terminal-alanine acetyltransferase activity"/>
    <property type="evidence" value="ECO:0007669"/>
    <property type="project" value="TreeGrafter"/>
</dbReference>
<name>A0A940NLX6_9BACI</name>
<dbReference type="InterPro" id="IPR000182">
    <property type="entry name" value="GNAT_dom"/>
</dbReference>
<proteinExistence type="predicted"/>
<dbReference type="InterPro" id="IPR016181">
    <property type="entry name" value="Acyl_CoA_acyltransferase"/>
</dbReference>
<evidence type="ECO:0000259" key="1">
    <source>
        <dbReference type="PROSITE" id="PS51186"/>
    </source>
</evidence>
<dbReference type="InterPro" id="IPR051531">
    <property type="entry name" value="N-acetyltransferase"/>
</dbReference>
<comment type="caution">
    <text evidence="2">The sequence shown here is derived from an EMBL/GenBank/DDBJ whole genome shotgun (WGS) entry which is preliminary data.</text>
</comment>
<dbReference type="EMBL" id="JAGIYQ010000001">
    <property type="protein sequence ID" value="MBP0723863.1"/>
    <property type="molecule type" value="Genomic_DNA"/>
</dbReference>
<dbReference type="Gene3D" id="3.40.630.30">
    <property type="match status" value="1"/>
</dbReference>
<keyword evidence="3" id="KW-1185">Reference proteome</keyword>